<proteinExistence type="predicted"/>
<reference evidence="2 3" key="1">
    <citation type="submission" date="2018-12" db="EMBL/GenBank/DDBJ databases">
        <authorList>
            <person name="Grouzdev D.S."/>
            <person name="Krutkina M.S."/>
        </authorList>
    </citation>
    <scope>NUCLEOTIDE SEQUENCE [LARGE SCALE GENOMIC DNA]</scope>
    <source>
        <strain evidence="2 3">RmlP026</strain>
    </source>
</reference>
<evidence type="ECO:0000256" key="1">
    <source>
        <dbReference type="SAM" id="MobiDB-lite"/>
    </source>
</evidence>
<dbReference type="RefSeq" id="WP_129228748.1">
    <property type="nucleotide sequence ID" value="NZ_QYBB01000031.1"/>
</dbReference>
<accession>A0A4Q2U5P9</accession>
<organism evidence="2 3">
    <name type="scientific">Lichenibacterium minor</name>
    <dbReference type="NCBI Taxonomy" id="2316528"/>
    <lineage>
        <taxon>Bacteria</taxon>
        <taxon>Pseudomonadati</taxon>
        <taxon>Pseudomonadota</taxon>
        <taxon>Alphaproteobacteria</taxon>
        <taxon>Hyphomicrobiales</taxon>
        <taxon>Lichenihabitantaceae</taxon>
        <taxon>Lichenibacterium</taxon>
    </lineage>
</organism>
<feature type="compositionally biased region" description="Pro residues" evidence="1">
    <location>
        <begin position="90"/>
        <end position="104"/>
    </location>
</feature>
<evidence type="ECO:0000313" key="3">
    <source>
        <dbReference type="Proteomes" id="UP000290759"/>
    </source>
</evidence>
<reference evidence="2 3" key="2">
    <citation type="submission" date="2019-02" db="EMBL/GenBank/DDBJ databases">
        <title>'Lichenibacterium ramalinii' gen. nov. sp. nov., 'Lichenibacterium minor' gen. nov. sp. nov.</title>
        <authorList>
            <person name="Pankratov T."/>
        </authorList>
    </citation>
    <scope>NUCLEOTIDE SEQUENCE [LARGE SCALE GENOMIC DNA]</scope>
    <source>
        <strain evidence="2 3">RmlP026</strain>
    </source>
</reference>
<feature type="region of interest" description="Disordered" evidence="1">
    <location>
        <begin position="84"/>
        <end position="105"/>
    </location>
</feature>
<name>A0A4Q2U5P9_9HYPH</name>
<evidence type="ECO:0000313" key="2">
    <source>
        <dbReference type="EMBL" id="RYC30155.1"/>
    </source>
</evidence>
<dbReference type="AlphaFoldDB" id="A0A4Q2U5P9"/>
<gene>
    <name evidence="2" type="ORF">D3273_20440</name>
</gene>
<comment type="caution">
    <text evidence="2">The sequence shown here is derived from an EMBL/GenBank/DDBJ whole genome shotgun (WGS) entry which is preliminary data.</text>
</comment>
<sequence>MTSPARPAGAPRFVAYSTMTRMPALVGTDAASLLVEARSIPALGYDNRFVEVLDCGAQGPDAGTVDVPLDAARSLYRTVFRGSGALGQPGMPPLPLQDPLPTPPDRAALKAIEDGLSSLTARARAAGLDGLASALGRVLDDARAEIAARLGPG</sequence>
<dbReference type="EMBL" id="QYBB01000031">
    <property type="protein sequence ID" value="RYC30155.1"/>
    <property type="molecule type" value="Genomic_DNA"/>
</dbReference>
<dbReference type="Proteomes" id="UP000290759">
    <property type="component" value="Unassembled WGS sequence"/>
</dbReference>
<keyword evidence="3" id="KW-1185">Reference proteome</keyword>
<dbReference type="OrthoDB" id="9857810at2"/>
<protein>
    <submittedName>
        <fullName evidence="2">Uncharacterized protein</fullName>
    </submittedName>
</protein>